<proteinExistence type="predicted"/>
<keyword evidence="2" id="KW-1185">Reference proteome</keyword>
<organism evidence="1 2">
    <name type="scientific">Nostocoides vanveenii</name>
    <dbReference type="NCBI Taxonomy" id="330835"/>
    <lineage>
        <taxon>Bacteria</taxon>
        <taxon>Bacillati</taxon>
        <taxon>Actinomycetota</taxon>
        <taxon>Actinomycetes</taxon>
        <taxon>Micrococcales</taxon>
        <taxon>Intrasporangiaceae</taxon>
        <taxon>Nostocoides</taxon>
    </lineage>
</organism>
<dbReference type="RefSeq" id="WP_324388024.1">
    <property type="nucleotide sequence ID" value="NZ_BAAAPN010000101.1"/>
</dbReference>
<protein>
    <submittedName>
        <fullName evidence="1">DUF3052 domain-containing protein</fullName>
    </submittedName>
</protein>
<dbReference type="InterPro" id="IPR021412">
    <property type="entry name" value="DUF3052"/>
</dbReference>
<dbReference type="Proteomes" id="UP001501475">
    <property type="component" value="Unassembled WGS sequence"/>
</dbReference>
<dbReference type="EMBL" id="BAAAPN010000101">
    <property type="protein sequence ID" value="GAA1774064.1"/>
    <property type="molecule type" value="Genomic_DNA"/>
</dbReference>
<accession>A0ABP4XAK7</accession>
<evidence type="ECO:0000313" key="2">
    <source>
        <dbReference type="Proteomes" id="UP001501475"/>
    </source>
</evidence>
<comment type="caution">
    <text evidence="1">The sequence shown here is derived from an EMBL/GenBank/DDBJ whole genome shotgun (WGS) entry which is preliminary data.</text>
</comment>
<gene>
    <name evidence="1" type="ORF">GCM10009810_33870</name>
</gene>
<evidence type="ECO:0000313" key="1">
    <source>
        <dbReference type="EMBL" id="GAA1774064.1"/>
    </source>
</evidence>
<reference evidence="2" key="1">
    <citation type="journal article" date="2019" name="Int. J. Syst. Evol. Microbiol.">
        <title>The Global Catalogue of Microorganisms (GCM) 10K type strain sequencing project: providing services to taxonomists for standard genome sequencing and annotation.</title>
        <authorList>
            <consortium name="The Broad Institute Genomics Platform"/>
            <consortium name="The Broad Institute Genome Sequencing Center for Infectious Disease"/>
            <person name="Wu L."/>
            <person name="Ma J."/>
        </authorList>
    </citation>
    <scope>NUCLEOTIDE SEQUENCE [LARGE SCALE GENOMIC DNA]</scope>
    <source>
        <strain evidence="2">JCM 15591</strain>
    </source>
</reference>
<name>A0ABP4XAK7_9MICO</name>
<dbReference type="Pfam" id="PF11253">
    <property type="entry name" value="DUF3052"/>
    <property type="match status" value="1"/>
</dbReference>
<sequence>MNSPAVGGAGTFPKLGLAPGQIVQEFGYDDDVDADFRFAVEDLVGGELEYDDFSGVVDAVLLWWRDGDGDLVDALVDSLTNLADGASIILLTPRAGRAGEVDASEIDEAAVTAGLHATGTVAVAADWSANRLVPPKSARK</sequence>